<organism evidence="1 2">
    <name type="scientific">Xanthomonas arboricola pv. guizotiae</name>
    <dbReference type="NCBI Taxonomy" id="487867"/>
    <lineage>
        <taxon>Bacteria</taxon>
        <taxon>Pseudomonadati</taxon>
        <taxon>Pseudomonadota</taxon>
        <taxon>Gammaproteobacteria</taxon>
        <taxon>Lysobacterales</taxon>
        <taxon>Lysobacteraceae</taxon>
        <taxon>Xanthomonas</taxon>
    </lineage>
</organism>
<name>A0A2S7A5U9_9XANT</name>
<reference evidence="1 2" key="1">
    <citation type="submission" date="2016-08" db="EMBL/GenBank/DDBJ databases">
        <title>Evolution of the type three secretion system and type three effector repertoires in Xanthomonas.</title>
        <authorList>
            <person name="Merda D."/>
            <person name="Briand M."/>
            <person name="Bosis E."/>
            <person name="Rousseau C."/>
            <person name="Portier P."/>
            <person name="Jacques M.-A."/>
            <person name="Fischer-Le Saux M."/>
        </authorList>
    </citation>
    <scope>NUCLEOTIDE SEQUENCE [LARGE SCALE GENOMIC DNA]</scope>
    <source>
        <strain evidence="1 2">CFBP 7409</strain>
    </source>
</reference>
<protein>
    <submittedName>
        <fullName evidence="1">Uncharacterized protein</fullName>
    </submittedName>
</protein>
<evidence type="ECO:0000313" key="2">
    <source>
        <dbReference type="Proteomes" id="UP000238049"/>
    </source>
</evidence>
<accession>A0A2S7A5U9</accession>
<dbReference type="EMBL" id="MDSL01000006">
    <property type="protein sequence ID" value="PPU02801.1"/>
    <property type="molecule type" value="Genomic_DNA"/>
</dbReference>
<gene>
    <name evidence="1" type="ORF">XarbCFBP7409_04410</name>
</gene>
<comment type="caution">
    <text evidence="1">The sequence shown here is derived from an EMBL/GenBank/DDBJ whole genome shotgun (WGS) entry which is preliminary data.</text>
</comment>
<evidence type="ECO:0000313" key="1">
    <source>
        <dbReference type="EMBL" id="PPU02801.1"/>
    </source>
</evidence>
<proteinExistence type="predicted"/>
<dbReference type="Proteomes" id="UP000238049">
    <property type="component" value="Unassembled WGS sequence"/>
</dbReference>
<sequence length="72" mass="7964">MSGRWPRQFQARVAQVFERIRLAVAIGAPPRPRNAAQRNDDAAVRSAPCVERVHAPQLRCAPALNSMPCCAR</sequence>
<dbReference type="AlphaFoldDB" id="A0A2S7A5U9"/>